<keyword evidence="2" id="KW-1133">Transmembrane helix</keyword>
<keyword evidence="2" id="KW-0812">Transmembrane</keyword>
<keyword evidence="2" id="KW-0472">Membrane</keyword>
<proteinExistence type="predicted"/>
<evidence type="ECO:0000313" key="4">
    <source>
        <dbReference type="Proteomes" id="UP000288805"/>
    </source>
</evidence>
<name>A0A438G8K2_VITVI</name>
<evidence type="ECO:0000256" key="2">
    <source>
        <dbReference type="SAM" id="Phobius"/>
    </source>
</evidence>
<feature type="compositionally biased region" description="Basic and acidic residues" evidence="1">
    <location>
        <begin position="16"/>
        <end position="26"/>
    </location>
</feature>
<feature type="transmembrane region" description="Helical" evidence="2">
    <location>
        <begin position="44"/>
        <end position="65"/>
    </location>
</feature>
<gene>
    <name evidence="3" type="primary">POLX_175</name>
    <name evidence="3" type="ORF">CK203_063699</name>
</gene>
<evidence type="ECO:0000256" key="1">
    <source>
        <dbReference type="SAM" id="MobiDB-lite"/>
    </source>
</evidence>
<comment type="caution">
    <text evidence="3">The sequence shown here is derived from an EMBL/GenBank/DDBJ whole genome shotgun (WGS) entry which is preliminary data.</text>
</comment>
<protein>
    <submittedName>
        <fullName evidence="3">Retrovirus-related Pol polyprotein from transposon TNT 1-94</fullName>
    </submittedName>
</protein>
<accession>A0A438G8K2</accession>
<sequence length="108" mass="12431">MQDCNPIDTPFARGENLSKEMGAKTPEENKKMSNVLYSNVVRSLMYATMCIGPNICYVVGMVSCYQANPRMMHWKAVKRILRYLKGTKDYSLCYQGKELRWVGYSDVD</sequence>
<organism evidence="3 4">
    <name type="scientific">Vitis vinifera</name>
    <name type="common">Grape</name>
    <dbReference type="NCBI Taxonomy" id="29760"/>
    <lineage>
        <taxon>Eukaryota</taxon>
        <taxon>Viridiplantae</taxon>
        <taxon>Streptophyta</taxon>
        <taxon>Embryophyta</taxon>
        <taxon>Tracheophyta</taxon>
        <taxon>Spermatophyta</taxon>
        <taxon>Magnoliopsida</taxon>
        <taxon>eudicotyledons</taxon>
        <taxon>Gunneridae</taxon>
        <taxon>Pentapetalae</taxon>
        <taxon>rosids</taxon>
        <taxon>Vitales</taxon>
        <taxon>Vitaceae</taxon>
        <taxon>Viteae</taxon>
        <taxon>Vitis</taxon>
    </lineage>
</organism>
<dbReference type="AlphaFoldDB" id="A0A438G8K2"/>
<dbReference type="Proteomes" id="UP000288805">
    <property type="component" value="Unassembled WGS sequence"/>
</dbReference>
<dbReference type="EMBL" id="QGNW01000529">
    <property type="protein sequence ID" value="RVW68545.1"/>
    <property type="molecule type" value="Genomic_DNA"/>
</dbReference>
<reference evidence="3 4" key="1">
    <citation type="journal article" date="2018" name="PLoS Genet.">
        <title>Population sequencing reveals clonal diversity and ancestral inbreeding in the grapevine cultivar Chardonnay.</title>
        <authorList>
            <person name="Roach M.J."/>
            <person name="Johnson D.L."/>
            <person name="Bohlmann J."/>
            <person name="van Vuuren H.J."/>
            <person name="Jones S.J."/>
            <person name="Pretorius I.S."/>
            <person name="Schmidt S.A."/>
            <person name="Borneman A.R."/>
        </authorList>
    </citation>
    <scope>NUCLEOTIDE SEQUENCE [LARGE SCALE GENOMIC DNA]</scope>
    <source>
        <strain evidence="4">cv. Chardonnay</strain>
        <tissue evidence="3">Leaf</tissue>
    </source>
</reference>
<feature type="region of interest" description="Disordered" evidence="1">
    <location>
        <begin position="1"/>
        <end position="26"/>
    </location>
</feature>
<evidence type="ECO:0000313" key="3">
    <source>
        <dbReference type="EMBL" id="RVW68545.1"/>
    </source>
</evidence>
<dbReference type="PANTHER" id="PTHR11439">
    <property type="entry name" value="GAG-POL-RELATED RETROTRANSPOSON"/>
    <property type="match status" value="1"/>
</dbReference>
<dbReference type="PANTHER" id="PTHR11439:SF483">
    <property type="entry name" value="PEPTIDE SYNTHASE GLIP-LIKE, PUTATIVE (AFU_ORTHOLOGUE AFUA_3G12920)-RELATED"/>
    <property type="match status" value="1"/>
</dbReference>